<keyword evidence="3" id="KW-1185">Reference proteome</keyword>
<evidence type="ECO:0000313" key="3">
    <source>
        <dbReference type="Proteomes" id="UP001204142"/>
    </source>
</evidence>
<keyword evidence="1" id="KW-0812">Transmembrane</keyword>
<proteinExistence type="predicted"/>
<evidence type="ECO:0000313" key="2">
    <source>
        <dbReference type="EMBL" id="MCQ8895615.1"/>
    </source>
</evidence>
<evidence type="ECO:0008006" key="4">
    <source>
        <dbReference type="Google" id="ProtNLM"/>
    </source>
</evidence>
<organism evidence="2 3">
    <name type="scientific">Limnobacter humi</name>
    <dbReference type="NCBI Taxonomy" id="1778671"/>
    <lineage>
        <taxon>Bacteria</taxon>
        <taxon>Pseudomonadati</taxon>
        <taxon>Pseudomonadota</taxon>
        <taxon>Betaproteobacteria</taxon>
        <taxon>Burkholderiales</taxon>
        <taxon>Burkholderiaceae</taxon>
        <taxon>Limnobacter</taxon>
    </lineage>
</organism>
<gene>
    <name evidence="2" type="ORF">NQT62_04055</name>
</gene>
<sequence>MNVKHLFNNARKWTAVTCIAIGTGIFYGAVAAILVKFGLRVSENEALLYAGLPVAVVVAILIWPRLPKILGFHD</sequence>
<protein>
    <recommendedName>
        <fullName evidence="4">DUF2842 domain-containing protein</fullName>
    </recommendedName>
</protein>
<accession>A0ABT1WDL8</accession>
<dbReference type="EMBL" id="JANIGO010000001">
    <property type="protein sequence ID" value="MCQ8895615.1"/>
    <property type="molecule type" value="Genomic_DNA"/>
</dbReference>
<feature type="transmembrane region" description="Helical" evidence="1">
    <location>
        <begin position="13"/>
        <end position="35"/>
    </location>
</feature>
<keyword evidence="1" id="KW-1133">Transmembrane helix</keyword>
<dbReference type="Proteomes" id="UP001204142">
    <property type="component" value="Unassembled WGS sequence"/>
</dbReference>
<dbReference type="RefSeq" id="WP_256763306.1">
    <property type="nucleotide sequence ID" value="NZ_JANIGO010000001.1"/>
</dbReference>
<comment type="caution">
    <text evidence="2">The sequence shown here is derived from an EMBL/GenBank/DDBJ whole genome shotgun (WGS) entry which is preliminary data.</text>
</comment>
<evidence type="ECO:0000256" key="1">
    <source>
        <dbReference type="SAM" id="Phobius"/>
    </source>
</evidence>
<reference evidence="2 3" key="1">
    <citation type="submission" date="2022-07" db="EMBL/GenBank/DDBJ databases">
        <authorList>
            <person name="Xamxidin M."/>
            <person name="Wu M."/>
        </authorList>
    </citation>
    <scope>NUCLEOTIDE SEQUENCE [LARGE SCALE GENOMIC DNA]</scope>
    <source>
        <strain evidence="2 3">NBRC 111650</strain>
    </source>
</reference>
<name>A0ABT1WDL8_9BURK</name>
<feature type="transmembrane region" description="Helical" evidence="1">
    <location>
        <begin position="47"/>
        <end position="66"/>
    </location>
</feature>
<keyword evidence="1" id="KW-0472">Membrane</keyword>